<reference evidence="2" key="1">
    <citation type="submission" date="2017-09" db="EMBL/GenBank/DDBJ databases">
        <title>The Reconstruction of 2,631 Draft Metagenome-Assembled Genomes from the Global Oceans.</title>
        <authorList>
            <person name="Tully B.J."/>
            <person name="Graham E.D."/>
            <person name="Heidelberg J.F."/>
        </authorList>
    </citation>
    <scope>NUCLEOTIDE SEQUENCE [LARGE SCALE GENOMIC DNA]</scope>
</reference>
<protein>
    <submittedName>
        <fullName evidence="1">Uncharacterized protein</fullName>
    </submittedName>
</protein>
<comment type="caution">
    <text evidence="1">The sequence shown here is derived from an EMBL/GenBank/DDBJ whole genome shotgun (WGS) entry which is preliminary data.</text>
</comment>
<evidence type="ECO:0000313" key="1">
    <source>
        <dbReference type="EMBL" id="MAH61933.1"/>
    </source>
</evidence>
<name>A0A2D6YFI4_9DELT</name>
<dbReference type="EMBL" id="NZEX01000005">
    <property type="protein sequence ID" value="MAH61933.1"/>
    <property type="molecule type" value="Genomic_DNA"/>
</dbReference>
<sequence>MGLLLILWTGGYLHMVDSPLLSRLVGVQLHQFEFVGNLRVEKFRNNFSRQAIHVMTGTVRSNFSDSSNISSIRLKGLAFDDDQKILESQVVYAGVVLSHQELSEWSVSRIREQYKERYGRNEINRNLREGEELPFQVVFFEAGELFSKASAQIISYQRDGRDVYVRIAEN</sequence>
<evidence type="ECO:0000313" key="2">
    <source>
        <dbReference type="Proteomes" id="UP000226525"/>
    </source>
</evidence>
<accession>A0A2D6YFI4</accession>
<proteinExistence type="predicted"/>
<gene>
    <name evidence="1" type="ORF">CMN54_00490</name>
</gene>
<organism evidence="1 2">
    <name type="scientific">SAR324 cluster bacterium</name>
    <dbReference type="NCBI Taxonomy" id="2024889"/>
    <lineage>
        <taxon>Bacteria</taxon>
        <taxon>Deltaproteobacteria</taxon>
        <taxon>SAR324 cluster</taxon>
    </lineage>
</organism>
<dbReference type="Proteomes" id="UP000226525">
    <property type="component" value="Unassembled WGS sequence"/>
</dbReference>
<dbReference type="AlphaFoldDB" id="A0A2D6YFI4"/>